<dbReference type="Proteomes" id="UP000269221">
    <property type="component" value="Unassembled WGS sequence"/>
</dbReference>
<name>A0A3M0K5N5_HIRRU</name>
<accession>A0A3M0K5N5</accession>
<comment type="caution">
    <text evidence="1">The sequence shown here is derived from an EMBL/GenBank/DDBJ whole genome shotgun (WGS) entry which is preliminary data.</text>
</comment>
<gene>
    <name evidence="1" type="ORF">DUI87_16062</name>
</gene>
<dbReference type="EMBL" id="QRBI01000120">
    <property type="protein sequence ID" value="RMC06624.1"/>
    <property type="molecule type" value="Genomic_DNA"/>
</dbReference>
<evidence type="ECO:0000313" key="1">
    <source>
        <dbReference type="EMBL" id="RMC06624.1"/>
    </source>
</evidence>
<proteinExistence type="predicted"/>
<reference evidence="1 2" key="1">
    <citation type="submission" date="2018-07" db="EMBL/GenBank/DDBJ databases">
        <title>A high quality draft genome assembly of the barn swallow (H. rustica rustica).</title>
        <authorList>
            <person name="Formenti G."/>
            <person name="Chiara M."/>
            <person name="Poveda L."/>
            <person name="Francoijs K.-J."/>
            <person name="Bonisoli-Alquati A."/>
            <person name="Canova L."/>
            <person name="Gianfranceschi L."/>
            <person name="Horner D.S."/>
            <person name="Saino N."/>
        </authorList>
    </citation>
    <scope>NUCLEOTIDE SEQUENCE [LARGE SCALE GENOMIC DNA]</scope>
    <source>
        <strain evidence="1">Chelidonia</strain>
        <tissue evidence="1">Blood</tissue>
    </source>
</reference>
<sequence length="85" mass="9565">MGSQFLQEKSVGDSVKGFTNLQANIHSLSLICRMGHLVIEGDQLIQNDDTQYLKSNYFCLTISETEGKSTDVIEVYRILVFDFNG</sequence>
<protein>
    <submittedName>
        <fullName evidence="1">Uncharacterized protein</fullName>
    </submittedName>
</protein>
<organism evidence="1 2">
    <name type="scientific">Hirundo rustica rustica</name>
    <dbReference type="NCBI Taxonomy" id="333673"/>
    <lineage>
        <taxon>Eukaryota</taxon>
        <taxon>Metazoa</taxon>
        <taxon>Chordata</taxon>
        <taxon>Craniata</taxon>
        <taxon>Vertebrata</taxon>
        <taxon>Euteleostomi</taxon>
        <taxon>Archelosauria</taxon>
        <taxon>Archosauria</taxon>
        <taxon>Dinosauria</taxon>
        <taxon>Saurischia</taxon>
        <taxon>Theropoda</taxon>
        <taxon>Coelurosauria</taxon>
        <taxon>Aves</taxon>
        <taxon>Neognathae</taxon>
        <taxon>Neoaves</taxon>
        <taxon>Telluraves</taxon>
        <taxon>Australaves</taxon>
        <taxon>Passeriformes</taxon>
        <taxon>Sylvioidea</taxon>
        <taxon>Hirundinidae</taxon>
        <taxon>Hirundo</taxon>
    </lineage>
</organism>
<keyword evidence="2" id="KW-1185">Reference proteome</keyword>
<evidence type="ECO:0000313" key="2">
    <source>
        <dbReference type="Proteomes" id="UP000269221"/>
    </source>
</evidence>
<dbReference type="AlphaFoldDB" id="A0A3M0K5N5"/>